<keyword evidence="1" id="KW-0472">Membrane</keyword>
<gene>
    <name evidence="2" type="ORF">BMI91_18305</name>
</gene>
<comment type="caution">
    <text evidence="2">The sequence shown here is derived from an EMBL/GenBank/DDBJ whole genome shotgun (WGS) entry which is preliminary data.</text>
</comment>
<sequence length="225" mass="25265">MYAWLLDILEDPARVGVVVAWFTGGAAIISVIISAVVSTMVSRRSAYINAVTAERSKWIEMLRGTIAKMSAVADRVVTLRKTKTSDYAESVEWATDTQELHRLLSDLMLRLNPTEPEALNLLKAARKLNAAARLHSPAAVILADEIMVRHAQWVLKGEWERVKEEAAGPLKAPKFWIRGWQRRRAYKQFLQNDGSLKRLDAIGVGRSDLDLTLLRAQMDASDTRQ</sequence>
<name>A0ABX3MSJ7_9RHOB</name>
<reference evidence="2 3" key="1">
    <citation type="submission" date="2016-11" db="EMBL/GenBank/DDBJ databases">
        <title>A multilocus sequence analysis scheme for characterization of bacteria in the genus Thioclava.</title>
        <authorList>
            <person name="Liu Y."/>
            <person name="Shao Z."/>
        </authorList>
    </citation>
    <scope>NUCLEOTIDE SEQUENCE [LARGE SCALE GENOMIC DNA]</scope>
    <source>
        <strain evidence="2 3">TAW-CT134</strain>
    </source>
</reference>
<accession>A0ABX3MSJ7</accession>
<evidence type="ECO:0000256" key="1">
    <source>
        <dbReference type="SAM" id="Phobius"/>
    </source>
</evidence>
<keyword evidence="1" id="KW-1133">Transmembrane helix</keyword>
<keyword evidence="3" id="KW-1185">Reference proteome</keyword>
<keyword evidence="1" id="KW-0812">Transmembrane</keyword>
<evidence type="ECO:0000313" key="2">
    <source>
        <dbReference type="EMBL" id="OOY22613.1"/>
    </source>
</evidence>
<protein>
    <recommendedName>
        <fullName evidence="4">DUF4760 domain-containing protein</fullName>
    </recommendedName>
</protein>
<dbReference type="Proteomes" id="UP000190787">
    <property type="component" value="Unassembled WGS sequence"/>
</dbReference>
<organism evidence="2 3">
    <name type="scientific">Thioclava sediminum</name>
    <dbReference type="NCBI Taxonomy" id="1915319"/>
    <lineage>
        <taxon>Bacteria</taxon>
        <taxon>Pseudomonadati</taxon>
        <taxon>Pseudomonadota</taxon>
        <taxon>Alphaproteobacteria</taxon>
        <taxon>Rhodobacterales</taxon>
        <taxon>Paracoccaceae</taxon>
        <taxon>Thioclava</taxon>
    </lineage>
</organism>
<feature type="transmembrane region" description="Helical" evidence="1">
    <location>
        <begin position="15"/>
        <end position="37"/>
    </location>
</feature>
<evidence type="ECO:0000313" key="3">
    <source>
        <dbReference type="Proteomes" id="UP000190787"/>
    </source>
</evidence>
<proteinExistence type="predicted"/>
<dbReference type="EMBL" id="MPZV01000005">
    <property type="protein sequence ID" value="OOY22613.1"/>
    <property type="molecule type" value="Genomic_DNA"/>
</dbReference>
<dbReference type="RefSeq" id="WP_078606158.1">
    <property type="nucleotide sequence ID" value="NZ_MPZV01000005.1"/>
</dbReference>
<evidence type="ECO:0008006" key="4">
    <source>
        <dbReference type="Google" id="ProtNLM"/>
    </source>
</evidence>